<evidence type="ECO:0000256" key="13">
    <source>
        <dbReference type="ARBA" id="ARBA00022984"/>
    </source>
</evidence>
<dbReference type="SUPFAM" id="SSF56176">
    <property type="entry name" value="FAD-binding/transporter-associated domain-like"/>
    <property type="match status" value="1"/>
</dbReference>
<evidence type="ECO:0000256" key="16">
    <source>
        <dbReference type="ARBA" id="ARBA00023316"/>
    </source>
</evidence>
<dbReference type="Pfam" id="PF01565">
    <property type="entry name" value="FAD_binding_4"/>
    <property type="match status" value="1"/>
</dbReference>
<evidence type="ECO:0000256" key="7">
    <source>
        <dbReference type="ARBA" id="ARBA00022490"/>
    </source>
</evidence>
<evidence type="ECO:0000256" key="15">
    <source>
        <dbReference type="ARBA" id="ARBA00023306"/>
    </source>
</evidence>
<evidence type="ECO:0000256" key="4">
    <source>
        <dbReference type="ARBA" id="ARBA00004752"/>
    </source>
</evidence>
<keyword evidence="15 19" id="KW-0131">Cell cycle</keyword>
<dbReference type="Gene3D" id="3.30.465.10">
    <property type="match status" value="1"/>
</dbReference>
<evidence type="ECO:0000256" key="10">
    <source>
        <dbReference type="ARBA" id="ARBA00022827"/>
    </source>
</evidence>
<keyword evidence="14 19" id="KW-0560">Oxidoreductase</keyword>
<dbReference type="InterPro" id="IPR016169">
    <property type="entry name" value="FAD-bd_PCMH_sub2"/>
</dbReference>
<comment type="catalytic activity">
    <reaction evidence="18 19">
        <text>UDP-N-acetyl-alpha-D-muramate + NADP(+) = UDP-N-acetyl-3-O-(1-carboxyvinyl)-alpha-D-glucosamine + NADPH + H(+)</text>
        <dbReference type="Rhea" id="RHEA:12248"/>
        <dbReference type="ChEBI" id="CHEBI:15378"/>
        <dbReference type="ChEBI" id="CHEBI:57783"/>
        <dbReference type="ChEBI" id="CHEBI:58349"/>
        <dbReference type="ChEBI" id="CHEBI:68483"/>
        <dbReference type="ChEBI" id="CHEBI:70757"/>
        <dbReference type="EC" id="1.3.1.98"/>
    </reaction>
</comment>
<dbReference type="NCBIfam" id="NF000755">
    <property type="entry name" value="PRK00046.1"/>
    <property type="match status" value="1"/>
</dbReference>
<evidence type="ECO:0000259" key="20">
    <source>
        <dbReference type="PROSITE" id="PS51387"/>
    </source>
</evidence>
<evidence type="ECO:0000256" key="1">
    <source>
        <dbReference type="ARBA" id="ARBA00001974"/>
    </source>
</evidence>
<feature type="active site" description="Proton donor" evidence="19">
    <location>
        <position position="237"/>
    </location>
</feature>
<gene>
    <name evidence="19" type="primary">murB</name>
    <name evidence="21" type="ORF">ELS83_13930</name>
</gene>
<dbReference type="InterPro" id="IPR036318">
    <property type="entry name" value="FAD-bd_PCMH-like_sf"/>
</dbReference>
<dbReference type="PROSITE" id="PS51387">
    <property type="entry name" value="FAD_PCMH"/>
    <property type="match status" value="1"/>
</dbReference>
<dbReference type="EMBL" id="RZNH01000024">
    <property type="protein sequence ID" value="NOU60919.1"/>
    <property type="molecule type" value="Genomic_DNA"/>
</dbReference>
<dbReference type="InterPro" id="IPR003170">
    <property type="entry name" value="MurB"/>
</dbReference>
<evidence type="ECO:0000256" key="12">
    <source>
        <dbReference type="ARBA" id="ARBA00022960"/>
    </source>
</evidence>
<dbReference type="SUPFAM" id="SSF56194">
    <property type="entry name" value="Uridine diphospho-N-Acetylenolpyruvylglucosamine reductase, MurB, C-terminal domain"/>
    <property type="match status" value="1"/>
</dbReference>
<dbReference type="NCBIfam" id="TIGR00179">
    <property type="entry name" value="murB"/>
    <property type="match status" value="1"/>
</dbReference>
<accession>A0ABX1WYF3</accession>
<sequence>MAHLLENISLKKYNTFGIEATARYFFEFEQEEEILEFLKENNIADTQYLILGGGSNLLFTEDFNGLVLHPNITGIELLDEDEESVLLRVGCNEEWDEFVEWAVENQLYGIENLSLIPGTIGASPVQNIGAYGVEVKEVIENVEAISIETKEPVIFSNAHCEFAYRNSVFKNEYKNLFIITHVQFRLKKKAELKLQYGAIQKEMEAYGEINLKNLRKAIIKIRESKLPDPEEIGNAGSFFKNPIVDKEKADKLKSQYENMPTYEISDMETKLAAGWLIEQCDWKGKRFGDAGVHKDQALVLVNYGNAKGNDILKLANDIRKSVLIKFGVKLEMEVNAI</sequence>
<evidence type="ECO:0000256" key="11">
    <source>
        <dbReference type="ARBA" id="ARBA00022857"/>
    </source>
</evidence>
<evidence type="ECO:0000256" key="9">
    <source>
        <dbReference type="ARBA" id="ARBA00022630"/>
    </source>
</evidence>
<feature type="active site" evidence="19">
    <location>
        <position position="333"/>
    </location>
</feature>
<dbReference type="InterPro" id="IPR016167">
    <property type="entry name" value="FAD-bd_PCMH_sub1"/>
</dbReference>
<keyword evidence="8 19" id="KW-0132">Cell division</keyword>
<feature type="active site" evidence="19">
    <location>
        <position position="165"/>
    </location>
</feature>
<dbReference type="EC" id="1.3.1.98" evidence="5 19"/>
<evidence type="ECO:0000313" key="21">
    <source>
        <dbReference type="EMBL" id="NOU60919.1"/>
    </source>
</evidence>
<keyword evidence="22" id="KW-1185">Reference proteome</keyword>
<keyword evidence="13 19" id="KW-0573">Peptidoglycan synthesis</keyword>
<dbReference type="HAMAP" id="MF_00037">
    <property type="entry name" value="MurB"/>
    <property type="match status" value="1"/>
</dbReference>
<evidence type="ECO:0000256" key="8">
    <source>
        <dbReference type="ARBA" id="ARBA00022618"/>
    </source>
</evidence>
<comment type="subcellular location">
    <subcellularLocation>
        <location evidence="3 19">Cytoplasm</location>
    </subcellularLocation>
</comment>
<keyword evidence="16 19" id="KW-0961">Cell wall biogenesis/degradation</keyword>
<evidence type="ECO:0000256" key="3">
    <source>
        <dbReference type="ARBA" id="ARBA00004496"/>
    </source>
</evidence>
<dbReference type="InterPro" id="IPR011601">
    <property type="entry name" value="MurB_C"/>
</dbReference>
<reference evidence="21 22" key="1">
    <citation type="submission" date="2018-12" db="EMBL/GenBank/DDBJ databases">
        <title>Marinifilum JC070 sp. nov., a marine bacterium isolated from Yongle Blue Hole in the South China Sea.</title>
        <authorList>
            <person name="Fu T."/>
        </authorList>
    </citation>
    <scope>NUCLEOTIDE SEQUENCE [LARGE SCALE GENOMIC DNA]</scope>
    <source>
        <strain evidence="21 22">JC070</strain>
    </source>
</reference>
<evidence type="ECO:0000256" key="18">
    <source>
        <dbReference type="ARBA" id="ARBA00048914"/>
    </source>
</evidence>
<dbReference type="Proteomes" id="UP000732105">
    <property type="component" value="Unassembled WGS sequence"/>
</dbReference>
<feature type="domain" description="FAD-binding PCMH-type" evidence="20">
    <location>
        <begin position="17"/>
        <end position="189"/>
    </location>
</feature>
<comment type="pathway">
    <text evidence="4 19">Cell wall biogenesis; peptidoglycan biosynthesis.</text>
</comment>
<protein>
    <recommendedName>
        <fullName evidence="6 19">UDP-N-acetylenolpyruvoylglucosamine reductase</fullName>
        <ecNumber evidence="5 19">1.3.1.98</ecNumber>
    </recommendedName>
    <alternativeName>
        <fullName evidence="17 19">UDP-N-acetylmuramate dehydrogenase</fullName>
    </alternativeName>
</protein>
<keyword evidence="12 19" id="KW-0133">Cell shape</keyword>
<evidence type="ECO:0000256" key="14">
    <source>
        <dbReference type="ARBA" id="ARBA00023002"/>
    </source>
</evidence>
<proteinExistence type="inferred from homology"/>
<evidence type="ECO:0000256" key="2">
    <source>
        <dbReference type="ARBA" id="ARBA00003921"/>
    </source>
</evidence>
<dbReference type="Gene3D" id="3.30.43.10">
    <property type="entry name" value="Uridine Diphospho-n-acetylenolpyruvylglucosamine Reductase, domain 2"/>
    <property type="match status" value="1"/>
</dbReference>
<dbReference type="RefSeq" id="WP_171596190.1">
    <property type="nucleotide sequence ID" value="NZ_RZNH01000024.1"/>
</dbReference>
<dbReference type="PANTHER" id="PTHR21071:SF4">
    <property type="entry name" value="UDP-N-ACETYLENOLPYRUVOYLGLUCOSAMINE REDUCTASE"/>
    <property type="match status" value="1"/>
</dbReference>
<evidence type="ECO:0000313" key="22">
    <source>
        <dbReference type="Proteomes" id="UP000732105"/>
    </source>
</evidence>
<comment type="caution">
    <text evidence="21">The sequence shown here is derived from an EMBL/GenBank/DDBJ whole genome shotgun (WGS) entry which is preliminary data.</text>
</comment>
<comment type="similarity">
    <text evidence="19">Belongs to the MurB family.</text>
</comment>
<dbReference type="Pfam" id="PF02873">
    <property type="entry name" value="MurB_C"/>
    <property type="match status" value="1"/>
</dbReference>
<name>A0ABX1WYF3_9BACT</name>
<dbReference type="Gene3D" id="3.90.78.10">
    <property type="entry name" value="UDP-N-acetylenolpyruvoylglucosamine reductase, C-terminal domain"/>
    <property type="match status" value="1"/>
</dbReference>
<keyword evidence="10 19" id="KW-0274">FAD</keyword>
<comment type="cofactor">
    <cofactor evidence="1 19">
        <name>FAD</name>
        <dbReference type="ChEBI" id="CHEBI:57692"/>
    </cofactor>
</comment>
<evidence type="ECO:0000256" key="6">
    <source>
        <dbReference type="ARBA" id="ARBA00015188"/>
    </source>
</evidence>
<evidence type="ECO:0000256" key="19">
    <source>
        <dbReference type="HAMAP-Rule" id="MF_00037"/>
    </source>
</evidence>
<organism evidence="21 22">
    <name type="scientific">Marinifilum caeruleilacunae</name>
    <dbReference type="NCBI Taxonomy" id="2499076"/>
    <lineage>
        <taxon>Bacteria</taxon>
        <taxon>Pseudomonadati</taxon>
        <taxon>Bacteroidota</taxon>
        <taxon>Bacteroidia</taxon>
        <taxon>Marinilabiliales</taxon>
        <taxon>Marinifilaceae</taxon>
    </lineage>
</organism>
<dbReference type="GO" id="GO:0008762">
    <property type="term" value="F:UDP-N-acetylmuramate dehydrogenase activity"/>
    <property type="evidence" value="ECO:0007669"/>
    <property type="project" value="UniProtKB-EC"/>
</dbReference>
<keyword evidence="7 19" id="KW-0963">Cytoplasm</keyword>
<dbReference type="InterPro" id="IPR036635">
    <property type="entry name" value="MurB_C_sf"/>
</dbReference>
<dbReference type="InterPro" id="IPR016166">
    <property type="entry name" value="FAD-bd_PCMH"/>
</dbReference>
<comment type="function">
    <text evidence="2 19">Cell wall formation.</text>
</comment>
<evidence type="ECO:0000256" key="17">
    <source>
        <dbReference type="ARBA" id="ARBA00031026"/>
    </source>
</evidence>
<dbReference type="InterPro" id="IPR006094">
    <property type="entry name" value="Oxid_FAD_bind_N"/>
</dbReference>
<keyword evidence="11 19" id="KW-0521">NADP</keyword>
<dbReference type="PANTHER" id="PTHR21071">
    <property type="entry name" value="UDP-N-ACETYLENOLPYRUVOYLGLUCOSAMINE REDUCTASE"/>
    <property type="match status" value="1"/>
</dbReference>
<dbReference type="NCBIfam" id="NF010478">
    <property type="entry name" value="PRK13903.1"/>
    <property type="match status" value="1"/>
</dbReference>
<keyword evidence="9 19" id="KW-0285">Flavoprotein</keyword>
<evidence type="ECO:0000256" key="5">
    <source>
        <dbReference type="ARBA" id="ARBA00012518"/>
    </source>
</evidence>